<evidence type="ECO:0000256" key="1">
    <source>
        <dbReference type="ARBA" id="ARBA00001917"/>
    </source>
</evidence>
<evidence type="ECO:0000259" key="4">
    <source>
        <dbReference type="Pfam" id="PF01613"/>
    </source>
</evidence>
<sequence length="188" mass="20706">MALQKVDLNKAYRLINHGPTLIICASHEGVEDAMSASWVCPLDYDKITAVVASGSFTRTLFEKSGKFGLCVPFFKDTALIARLGTTSMHSDKEKLAGVEMFYENGVPLLKECAAYMVCEIIKDAKNESEFDLFKAKVLAAYADTRVFEGGHWKFENLDDGLRTPHYIAGGQFYADGAAKFEEKAAIIG</sequence>
<dbReference type="Proteomes" id="UP000594508">
    <property type="component" value="Chromosome"/>
</dbReference>
<accession>A0A7S9WQW3</accession>
<gene>
    <name evidence="5" type="ORF">CVT00_09875</name>
</gene>
<comment type="similarity">
    <text evidence="3">Belongs to the flavoredoxin family.</text>
</comment>
<feature type="domain" description="Flavin reductase like" evidence="4">
    <location>
        <begin position="18"/>
        <end position="147"/>
    </location>
</feature>
<proteinExistence type="inferred from homology"/>
<dbReference type="RefSeq" id="WP_107915185.1">
    <property type="nucleotide sequence ID" value="NZ_CP060707.1"/>
</dbReference>
<dbReference type="GO" id="GO:0016646">
    <property type="term" value="F:oxidoreductase activity, acting on the CH-NH group of donors, NAD or NADP as acceptor"/>
    <property type="evidence" value="ECO:0007669"/>
    <property type="project" value="UniProtKB-ARBA"/>
</dbReference>
<keyword evidence="2" id="KW-0285">Flavoprotein</keyword>
<organism evidence="5 6">
    <name type="scientific">Campylobacter concisus</name>
    <dbReference type="NCBI Taxonomy" id="199"/>
    <lineage>
        <taxon>Bacteria</taxon>
        <taxon>Pseudomonadati</taxon>
        <taxon>Campylobacterota</taxon>
        <taxon>Epsilonproteobacteria</taxon>
        <taxon>Campylobacterales</taxon>
        <taxon>Campylobacteraceae</taxon>
        <taxon>Campylobacter</taxon>
    </lineage>
</organism>
<name>A0A7S9WQW3_9BACT</name>
<dbReference type="PANTHER" id="PTHR43567">
    <property type="entry name" value="FLAVOREDOXIN-RELATED-RELATED"/>
    <property type="match status" value="1"/>
</dbReference>
<evidence type="ECO:0000313" key="6">
    <source>
        <dbReference type="Proteomes" id="UP000594508"/>
    </source>
</evidence>
<dbReference type="AlphaFoldDB" id="A0A7S9WQW3"/>
<comment type="cofactor">
    <cofactor evidence="1">
        <name>FMN</name>
        <dbReference type="ChEBI" id="CHEBI:58210"/>
    </cofactor>
</comment>
<dbReference type="Gene3D" id="2.30.110.10">
    <property type="entry name" value="Electron Transport, Fmn-binding Protein, Chain A"/>
    <property type="match status" value="1"/>
</dbReference>
<dbReference type="Pfam" id="PF01613">
    <property type="entry name" value="Flavin_Reduct"/>
    <property type="match status" value="1"/>
</dbReference>
<dbReference type="SUPFAM" id="SSF50475">
    <property type="entry name" value="FMN-binding split barrel"/>
    <property type="match status" value="1"/>
</dbReference>
<dbReference type="PANTHER" id="PTHR43567:SF1">
    <property type="entry name" value="FLAVOREDOXIN"/>
    <property type="match status" value="1"/>
</dbReference>
<protein>
    <submittedName>
        <fullName evidence="5">Flavin reductase</fullName>
    </submittedName>
</protein>
<dbReference type="EMBL" id="CP060707">
    <property type="protein sequence ID" value="QPH89929.1"/>
    <property type="molecule type" value="Genomic_DNA"/>
</dbReference>
<dbReference type="GO" id="GO:0010181">
    <property type="term" value="F:FMN binding"/>
    <property type="evidence" value="ECO:0007669"/>
    <property type="project" value="InterPro"/>
</dbReference>
<evidence type="ECO:0000313" key="5">
    <source>
        <dbReference type="EMBL" id="QPH89929.1"/>
    </source>
</evidence>
<dbReference type="InterPro" id="IPR012349">
    <property type="entry name" value="Split_barrel_FMN-bd"/>
</dbReference>
<dbReference type="InterPro" id="IPR002563">
    <property type="entry name" value="Flavin_Rdtase-like_dom"/>
</dbReference>
<evidence type="ECO:0000256" key="3">
    <source>
        <dbReference type="ARBA" id="ARBA00038054"/>
    </source>
</evidence>
<dbReference type="InterPro" id="IPR052174">
    <property type="entry name" value="Flavoredoxin"/>
</dbReference>
<evidence type="ECO:0000256" key="2">
    <source>
        <dbReference type="ARBA" id="ARBA00022630"/>
    </source>
</evidence>
<reference evidence="5 6" key="1">
    <citation type="journal article" date="2018" name="Emerg. Microbes Infect.">
        <title>Genomic analysis of oral Campylobacter concisus strains identified a potential bacterial molecular marker associated with active Crohn's disease.</title>
        <authorList>
            <person name="Liu F."/>
            <person name="Ma R."/>
            <person name="Tay C.Y.A."/>
            <person name="Octavia S."/>
            <person name="Lan R."/>
            <person name="Chung H.K.L."/>
            <person name="Riordan S.M."/>
            <person name="Grimm M.C."/>
            <person name="Leong R.W."/>
            <person name="Tanaka M.M."/>
            <person name="Connor S."/>
            <person name="Zhang L."/>
        </authorList>
    </citation>
    <scope>NUCLEOTIDE SEQUENCE [LARGE SCALE GENOMIC DNA]</scope>
    <source>
        <strain evidence="5 6">P1CDO2</strain>
    </source>
</reference>